<protein>
    <submittedName>
        <fullName evidence="2">Uncharacterized protein</fullName>
    </submittedName>
</protein>
<feature type="region of interest" description="Disordered" evidence="1">
    <location>
        <begin position="1"/>
        <end position="22"/>
    </location>
</feature>
<sequence>MTEDDDLVPTKTTSAGNDLSTPESEWYYKKNYDCFKSIQTCQVSIVPTTEFGPRFIMKLIYKDKSSYTNYMNYKDGDETAPLYDKNQLDHFVISPLDIRDSFSRFDSTASDILLE</sequence>
<accession>A0ABP9YHE9</accession>
<comment type="caution">
    <text evidence="2">The sequence shown here is derived from an EMBL/GenBank/DDBJ whole genome shotgun (WGS) entry which is preliminary data.</text>
</comment>
<reference evidence="2 3" key="1">
    <citation type="submission" date="2024-04" db="EMBL/GenBank/DDBJ databases">
        <title>genome sequences of Mucor flavus KT1a and Helicostylum pulchrum KT1b strains isolation_sourced from the surface of a dry-aged beef.</title>
        <authorList>
            <person name="Toyotome T."/>
            <person name="Hosono M."/>
            <person name="Torimaru M."/>
            <person name="Fukuda K."/>
            <person name="Mikami N."/>
        </authorList>
    </citation>
    <scope>NUCLEOTIDE SEQUENCE [LARGE SCALE GENOMIC DNA]</scope>
    <source>
        <strain evidence="2 3">KT1b</strain>
    </source>
</reference>
<evidence type="ECO:0000313" key="2">
    <source>
        <dbReference type="EMBL" id="GAA5806105.1"/>
    </source>
</evidence>
<gene>
    <name evidence="2" type="ORF">HPULCUR_011633</name>
</gene>
<organism evidence="2 3">
    <name type="scientific">Helicostylum pulchrum</name>
    <dbReference type="NCBI Taxonomy" id="562976"/>
    <lineage>
        <taxon>Eukaryota</taxon>
        <taxon>Fungi</taxon>
        <taxon>Fungi incertae sedis</taxon>
        <taxon>Mucoromycota</taxon>
        <taxon>Mucoromycotina</taxon>
        <taxon>Mucoromycetes</taxon>
        <taxon>Mucorales</taxon>
        <taxon>Mucorineae</taxon>
        <taxon>Mucoraceae</taxon>
        <taxon>Helicostylum</taxon>
    </lineage>
</organism>
<evidence type="ECO:0000256" key="1">
    <source>
        <dbReference type="SAM" id="MobiDB-lite"/>
    </source>
</evidence>
<name>A0ABP9YHE9_9FUNG</name>
<dbReference type="EMBL" id="BAABUJ010000057">
    <property type="protein sequence ID" value="GAA5806105.1"/>
    <property type="molecule type" value="Genomic_DNA"/>
</dbReference>
<dbReference type="Proteomes" id="UP001476247">
    <property type="component" value="Unassembled WGS sequence"/>
</dbReference>
<proteinExistence type="predicted"/>
<feature type="compositionally biased region" description="Polar residues" evidence="1">
    <location>
        <begin position="10"/>
        <end position="22"/>
    </location>
</feature>
<evidence type="ECO:0000313" key="3">
    <source>
        <dbReference type="Proteomes" id="UP001476247"/>
    </source>
</evidence>
<keyword evidence="3" id="KW-1185">Reference proteome</keyword>